<proteinExistence type="predicted"/>
<feature type="region of interest" description="Disordered" evidence="1">
    <location>
        <begin position="110"/>
        <end position="145"/>
    </location>
</feature>
<keyword evidence="4" id="KW-1185">Reference proteome</keyword>
<reference evidence="3" key="1">
    <citation type="submission" date="2013-04" db="EMBL/GenBank/DDBJ databases">
        <authorList>
            <person name="Qu J."/>
            <person name="Murali S.C."/>
            <person name="Bandaranaike D."/>
            <person name="Bellair M."/>
            <person name="Blankenburg K."/>
            <person name="Chao H."/>
            <person name="Dinh H."/>
            <person name="Doddapaneni H."/>
            <person name="Downs B."/>
            <person name="Dugan-Rocha S."/>
            <person name="Elkadiri S."/>
            <person name="Gnanaolivu R.D."/>
            <person name="Hernandez B."/>
            <person name="Javaid M."/>
            <person name="Jayaseelan J.C."/>
            <person name="Lee S."/>
            <person name="Li M."/>
            <person name="Ming W."/>
            <person name="Munidasa M."/>
            <person name="Muniz J."/>
            <person name="Nguyen L."/>
            <person name="Ongeri F."/>
            <person name="Osuji N."/>
            <person name="Pu L.-L."/>
            <person name="Puazo M."/>
            <person name="Qu C."/>
            <person name="Quiroz J."/>
            <person name="Raj R."/>
            <person name="Weissenberger G."/>
            <person name="Xin Y."/>
            <person name="Zou X."/>
            <person name="Han Y."/>
            <person name="Richards S."/>
            <person name="Worley K."/>
            <person name="Muzny D."/>
            <person name="Gibbs R."/>
        </authorList>
    </citation>
    <scope>NUCLEOTIDE SEQUENCE</scope>
    <source>
        <strain evidence="3">Sampled in the wild</strain>
    </source>
</reference>
<comment type="caution">
    <text evidence="3">The sequence shown here is derived from an EMBL/GenBank/DDBJ whole genome shotgun (WGS) entry which is preliminary data.</text>
</comment>
<name>A0A8K0K8E3_LADFU</name>
<evidence type="ECO:0000259" key="2">
    <source>
        <dbReference type="Pfam" id="PF07741"/>
    </source>
</evidence>
<evidence type="ECO:0000313" key="3">
    <source>
        <dbReference type="EMBL" id="KAG8227788.1"/>
    </source>
</evidence>
<evidence type="ECO:0000256" key="1">
    <source>
        <dbReference type="SAM" id="MobiDB-lite"/>
    </source>
</evidence>
<sequence>MRGGEGTNQTDDEDDPPLINLEESAKKSLPQGLGPTIAIMGLEDRLNDTEAFKRASEREKNDEELDENEGELDLEGIDDEEIESYIVSEREALSKEDIWMKINAEYLKEQKEKEERLAKEREGKPEKKKRKVNRKPKSNYLANSA</sequence>
<feature type="non-terminal residue" evidence="3">
    <location>
        <position position="145"/>
    </location>
</feature>
<organism evidence="3 4">
    <name type="scientific">Ladona fulva</name>
    <name type="common">Scarce chaser dragonfly</name>
    <name type="synonym">Libellula fulva</name>
    <dbReference type="NCBI Taxonomy" id="123851"/>
    <lineage>
        <taxon>Eukaryota</taxon>
        <taxon>Metazoa</taxon>
        <taxon>Ecdysozoa</taxon>
        <taxon>Arthropoda</taxon>
        <taxon>Hexapoda</taxon>
        <taxon>Insecta</taxon>
        <taxon>Pterygota</taxon>
        <taxon>Palaeoptera</taxon>
        <taxon>Odonata</taxon>
        <taxon>Epiprocta</taxon>
        <taxon>Anisoptera</taxon>
        <taxon>Libelluloidea</taxon>
        <taxon>Libellulidae</taxon>
        <taxon>Ladona</taxon>
    </lineage>
</organism>
<reference evidence="3" key="2">
    <citation type="submission" date="2017-10" db="EMBL/GenBank/DDBJ databases">
        <title>Ladona fulva Genome sequencing and assembly.</title>
        <authorList>
            <person name="Murali S."/>
            <person name="Richards S."/>
            <person name="Bandaranaike D."/>
            <person name="Bellair M."/>
            <person name="Blankenburg K."/>
            <person name="Chao H."/>
            <person name="Dinh H."/>
            <person name="Doddapaneni H."/>
            <person name="Dugan-Rocha S."/>
            <person name="Elkadiri S."/>
            <person name="Gnanaolivu R."/>
            <person name="Hernandez B."/>
            <person name="Skinner E."/>
            <person name="Javaid M."/>
            <person name="Lee S."/>
            <person name="Li M."/>
            <person name="Ming W."/>
            <person name="Munidasa M."/>
            <person name="Muniz J."/>
            <person name="Nguyen L."/>
            <person name="Hughes D."/>
            <person name="Osuji N."/>
            <person name="Pu L.-L."/>
            <person name="Puazo M."/>
            <person name="Qu C."/>
            <person name="Quiroz J."/>
            <person name="Raj R."/>
            <person name="Weissenberger G."/>
            <person name="Xin Y."/>
            <person name="Zou X."/>
            <person name="Han Y."/>
            <person name="Worley K."/>
            <person name="Muzny D."/>
            <person name="Gibbs R."/>
        </authorList>
    </citation>
    <scope>NUCLEOTIDE SEQUENCE</scope>
    <source>
        <strain evidence="3">Sampled in the wild</strain>
    </source>
</reference>
<feature type="compositionally biased region" description="Acidic residues" evidence="1">
    <location>
        <begin position="62"/>
        <end position="76"/>
    </location>
</feature>
<dbReference type="Pfam" id="PF07741">
    <property type="entry name" value="BRF1"/>
    <property type="match status" value="1"/>
</dbReference>
<dbReference type="Gene3D" id="1.20.5.650">
    <property type="entry name" value="Single helix bin"/>
    <property type="match status" value="1"/>
</dbReference>
<feature type="region of interest" description="Disordered" evidence="1">
    <location>
        <begin position="1"/>
        <end position="33"/>
    </location>
</feature>
<feature type="compositionally biased region" description="Basic residues" evidence="1">
    <location>
        <begin position="126"/>
        <end position="137"/>
    </location>
</feature>
<feature type="region of interest" description="Disordered" evidence="1">
    <location>
        <begin position="54"/>
        <end position="76"/>
    </location>
</feature>
<accession>A0A8K0K8E3</accession>
<dbReference type="Proteomes" id="UP000792457">
    <property type="component" value="Unassembled WGS sequence"/>
</dbReference>
<protein>
    <recommendedName>
        <fullName evidence="2">Brf1 TBP-binding domain-containing protein</fullName>
    </recommendedName>
</protein>
<dbReference type="InterPro" id="IPR011665">
    <property type="entry name" value="BRF1_TBP-bd_dom"/>
</dbReference>
<feature type="domain" description="Brf1 TBP-binding" evidence="2">
    <location>
        <begin position="76"/>
        <end position="139"/>
    </location>
</feature>
<dbReference type="AlphaFoldDB" id="A0A8K0K8E3"/>
<gene>
    <name evidence="3" type="ORF">J437_LFUL006422</name>
</gene>
<dbReference type="EMBL" id="KZ308340">
    <property type="protein sequence ID" value="KAG8227788.1"/>
    <property type="molecule type" value="Genomic_DNA"/>
</dbReference>
<feature type="compositionally biased region" description="Basic and acidic residues" evidence="1">
    <location>
        <begin position="110"/>
        <end position="125"/>
    </location>
</feature>
<evidence type="ECO:0000313" key="4">
    <source>
        <dbReference type="Proteomes" id="UP000792457"/>
    </source>
</evidence>